<keyword evidence="2" id="KW-0436">Ligase</keyword>
<dbReference type="EMBL" id="CP094970">
    <property type="protein sequence ID" value="UYM07275.1"/>
    <property type="molecule type" value="Genomic_DNA"/>
</dbReference>
<dbReference type="PANTHER" id="PTHR43201">
    <property type="entry name" value="ACYL-COA SYNTHETASE"/>
    <property type="match status" value="1"/>
</dbReference>
<dbReference type="Proteomes" id="UP001164390">
    <property type="component" value="Chromosome"/>
</dbReference>
<evidence type="ECO:0000313" key="6">
    <source>
        <dbReference type="Proteomes" id="UP001164390"/>
    </source>
</evidence>
<dbReference type="PROSITE" id="PS00455">
    <property type="entry name" value="AMP_BINDING"/>
    <property type="match status" value="1"/>
</dbReference>
<feature type="domain" description="AMP-dependent synthetase/ligase" evidence="3">
    <location>
        <begin position="47"/>
        <end position="371"/>
    </location>
</feature>
<name>A0AA46YLT2_9ACTN</name>
<evidence type="ECO:0000256" key="1">
    <source>
        <dbReference type="ARBA" id="ARBA00006432"/>
    </source>
</evidence>
<protein>
    <submittedName>
        <fullName evidence="5">AMP-binding protein</fullName>
    </submittedName>
</protein>
<accession>A0AA46YLT2</accession>
<dbReference type="GO" id="GO:0031956">
    <property type="term" value="F:medium-chain fatty acid-CoA ligase activity"/>
    <property type="evidence" value="ECO:0007669"/>
    <property type="project" value="TreeGrafter"/>
</dbReference>
<dbReference type="RefSeq" id="WP_271636237.1">
    <property type="nucleotide sequence ID" value="NZ_CP094970.1"/>
</dbReference>
<evidence type="ECO:0000313" key="5">
    <source>
        <dbReference type="EMBL" id="UYM07275.1"/>
    </source>
</evidence>
<dbReference type="SUPFAM" id="SSF56801">
    <property type="entry name" value="Acetyl-CoA synthetase-like"/>
    <property type="match status" value="1"/>
</dbReference>
<dbReference type="InterPro" id="IPR042099">
    <property type="entry name" value="ANL_N_sf"/>
</dbReference>
<feature type="domain" description="AMP-binding enzyme C-terminal" evidence="4">
    <location>
        <begin position="421"/>
        <end position="496"/>
    </location>
</feature>
<proteinExistence type="inferred from homology"/>
<dbReference type="Pfam" id="PF00501">
    <property type="entry name" value="AMP-binding"/>
    <property type="match status" value="1"/>
</dbReference>
<evidence type="ECO:0000259" key="3">
    <source>
        <dbReference type="Pfam" id="PF00501"/>
    </source>
</evidence>
<evidence type="ECO:0000256" key="2">
    <source>
        <dbReference type="ARBA" id="ARBA00022598"/>
    </source>
</evidence>
<dbReference type="GO" id="GO:0006631">
    <property type="term" value="P:fatty acid metabolic process"/>
    <property type="evidence" value="ECO:0007669"/>
    <property type="project" value="TreeGrafter"/>
</dbReference>
<comment type="similarity">
    <text evidence="1">Belongs to the ATP-dependent AMP-binding enzyme family.</text>
</comment>
<evidence type="ECO:0000259" key="4">
    <source>
        <dbReference type="Pfam" id="PF13193"/>
    </source>
</evidence>
<organism evidence="5 6">
    <name type="scientific">Solicola gregarius</name>
    <dbReference type="NCBI Taxonomy" id="2908642"/>
    <lineage>
        <taxon>Bacteria</taxon>
        <taxon>Bacillati</taxon>
        <taxon>Actinomycetota</taxon>
        <taxon>Actinomycetes</taxon>
        <taxon>Propionibacteriales</taxon>
        <taxon>Nocardioidaceae</taxon>
        <taxon>Solicola</taxon>
    </lineage>
</organism>
<dbReference type="InterPro" id="IPR045851">
    <property type="entry name" value="AMP-bd_C_sf"/>
</dbReference>
<keyword evidence="6" id="KW-1185">Reference proteome</keyword>
<reference evidence="5" key="1">
    <citation type="submission" date="2022-01" db="EMBL/GenBank/DDBJ databases">
        <title>Nocardioidaceae gen. sp. A5X3R13.</title>
        <authorList>
            <person name="Lopez Marin M.A."/>
            <person name="Uhlik O."/>
        </authorList>
    </citation>
    <scope>NUCLEOTIDE SEQUENCE</scope>
    <source>
        <strain evidence="5">A5X3R13</strain>
    </source>
</reference>
<dbReference type="Pfam" id="PF13193">
    <property type="entry name" value="AMP-binding_C"/>
    <property type="match status" value="1"/>
</dbReference>
<dbReference type="Gene3D" id="3.30.300.30">
    <property type="match status" value="1"/>
</dbReference>
<dbReference type="Gene3D" id="3.40.50.12780">
    <property type="entry name" value="N-terminal domain of ligase-like"/>
    <property type="match status" value="1"/>
</dbReference>
<dbReference type="PANTHER" id="PTHR43201:SF5">
    <property type="entry name" value="MEDIUM-CHAIN ACYL-COA LIGASE ACSF2, MITOCHONDRIAL"/>
    <property type="match status" value="1"/>
</dbReference>
<gene>
    <name evidence="5" type="ORF">L0C25_09425</name>
</gene>
<sequence>MEHVEPGTVRAWARHLDIEPASVDPDALRSELTAGTIPGVLAAAACSRGAVAVDGERLTYPELRDRAVRAAGVLARAGVERGTRVVISAPSSMRFVVGYLAALHAGATVVLANPAYTSHELEALIARSQATLLLVDGSATTTAVGTLDLAELDDPGLDPHPGAALDSDDVALLAYTSGTTGTPKGVPLTHGALLASIRGAMRSWRWSADDTLVHALPLFHQHGLSGLHASLVAGSSLTVLARFDTHELISTAEHERATIVFAVPSIHQRLADLDAPELRPLRRLRLITSGSAPLSPAVADQLYAKAGLRPLERYGLTESGLDVSNEYGEPMTGTVGTPLPGVEVDLRTPDGDATDEGEIVLRGPQIFGGYLDDPDATAAAFWPGGWFRTGDVGRWDDGRLVITGRLKELIITGGMNVAPREVELVVEACAGVAEAVVAGVPSQRWGEEVAAWVVSEPGHEIAADSVIEHCRSRLAPYKCPKRVVVVESLPRNAMGKVVRSALVAP</sequence>
<dbReference type="InterPro" id="IPR000873">
    <property type="entry name" value="AMP-dep_synth/lig_dom"/>
</dbReference>
<dbReference type="AlphaFoldDB" id="A0AA46YLT2"/>
<dbReference type="InterPro" id="IPR020845">
    <property type="entry name" value="AMP-binding_CS"/>
</dbReference>
<dbReference type="InterPro" id="IPR025110">
    <property type="entry name" value="AMP-bd_C"/>
</dbReference>
<dbReference type="KEGG" id="sgrg:L0C25_09425"/>